<dbReference type="CDD" id="cd04301">
    <property type="entry name" value="NAT_SF"/>
    <property type="match status" value="1"/>
</dbReference>
<evidence type="ECO:0000256" key="1">
    <source>
        <dbReference type="ARBA" id="ARBA00022679"/>
    </source>
</evidence>
<dbReference type="HAMAP" id="MF_00824">
    <property type="entry name" value="Acetyltransf_YlbP"/>
    <property type="match status" value="1"/>
</dbReference>
<dbReference type="Pfam" id="PF00583">
    <property type="entry name" value="Acetyltransf_1"/>
    <property type="match status" value="1"/>
</dbReference>
<keyword evidence="6" id="KW-1185">Reference proteome</keyword>
<dbReference type="SUPFAM" id="SSF55729">
    <property type="entry name" value="Acyl-CoA N-acyltransferases (Nat)"/>
    <property type="match status" value="1"/>
</dbReference>
<name>A0A0B5AQV1_9BACL</name>
<protein>
    <recommendedName>
        <fullName evidence="3">Uncharacterized N-acetyltransferase JMA_15810</fullName>
        <ecNumber evidence="3">2.3.1.-</ecNumber>
    </recommendedName>
</protein>
<dbReference type="OrthoDB" id="2242710at2"/>
<sequence>MSFKVENLKINYKTLEEFNKFREVGVQELSMKEELETNMVENDSDSPFYGIYLGNKLVARMNLYKRDARFDQYFEPPQNYLELWKVEVLPGYQKKGYGQAMVEFAKGFGLPIKTNPRVNSTQFWEKMGFERVTYDLERDLGENPMVWYPEGVTEQVHD</sequence>
<dbReference type="PIRSF" id="PIRSF037732">
    <property type="entry name" value="YlbP_prd"/>
    <property type="match status" value="1"/>
</dbReference>
<dbReference type="HOGENOM" id="CLU_136634_0_0_9"/>
<reference evidence="5 6" key="1">
    <citation type="submission" date="2014-08" db="EMBL/GenBank/DDBJ databases">
        <title>Complete genome of a marine bacteria Jeotgalibacillus malaysiensis.</title>
        <authorList>
            <person name="Yaakop A.S."/>
            <person name="Chan K.-G."/>
            <person name="Goh K.M."/>
        </authorList>
    </citation>
    <scope>NUCLEOTIDE SEQUENCE [LARGE SCALE GENOMIC DNA]</scope>
    <source>
        <strain evidence="5 6">D5</strain>
    </source>
</reference>
<dbReference type="GO" id="GO:0016747">
    <property type="term" value="F:acyltransferase activity, transferring groups other than amino-acyl groups"/>
    <property type="evidence" value="ECO:0007669"/>
    <property type="project" value="UniProtKB-UniRule"/>
</dbReference>
<dbReference type="InterPro" id="IPR016181">
    <property type="entry name" value="Acyl_CoA_acyltransferase"/>
</dbReference>
<dbReference type="KEGG" id="jeo:JMA_15810"/>
<evidence type="ECO:0000256" key="2">
    <source>
        <dbReference type="ARBA" id="ARBA00023315"/>
    </source>
</evidence>
<keyword evidence="2 3" id="KW-0012">Acyltransferase</keyword>
<dbReference type="STRING" id="1508404.JMA_15810"/>
<evidence type="ECO:0000259" key="4">
    <source>
        <dbReference type="PROSITE" id="PS51186"/>
    </source>
</evidence>
<dbReference type="EMBL" id="CP009416">
    <property type="protein sequence ID" value="AJD90898.1"/>
    <property type="molecule type" value="Genomic_DNA"/>
</dbReference>
<dbReference type="Gene3D" id="3.40.630.30">
    <property type="match status" value="1"/>
</dbReference>
<dbReference type="EC" id="2.3.1.-" evidence="3"/>
<dbReference type="NCBIfam" id="NF010241">
    <property type="entry name" value="PRK13688.1"/>
    <property type="match status" value="1"/>
</dbReference>
<evidence type="ECO:0000313" key="5">
    <source>
        <dbReference type="EMBL" id="AJD90898.1"/>
    </source>
</evidence>
<accession>A0A0B5AQV1</accession>
<gene>
    <name evidence="5" type="ORF">JMA_15810</name>
</gene>
<dbReference type="InterPro" id="IPR000182">
    <property type="entry name" value="GNAT_dom"/>
</dbReference>
<organism evidence="5 6">
    <name type="scientific">Jeotgalibacillus malaysiensis</name>
    <dbReference type="NCBI Taxonomy" id="1508404"/>
    <lineage>
        <taxon>Bacteria</taxon>
        <taxon>Bacillati</taxon>
        <taxon>Bacillota</taxon>
        <taxon>Bacilli</taxon>
        <taxon>Bacillales</taxon>
        <taxon>Caryophanaceae</taxon>
        <taxon>Jeotgalibacillus</taxon>
    </lineage>
</organism>
<dbReference type="BioCyc" id="JESP1508404:G14D9-10836-MONOMER"/>
<dbReference type="PROSITE" id="PS51186">
    <property type="entry name" value="GNAT"/>
    <property type="match status" value="1"/>
</dbReference>
<evidence type="ECO:0000256" key="3">
    <source>
        <dbReference type="HAMAP-Rule" id="MF_00824"/>
    </source>
</evidence>
<dbReference type="AlphaFoldDB" id="A0A0B5AQV1"/>
<dbReference type="Proteomes" id="UP000031449">
    <property type="component" value="Chromosome"/>
</dbReference>
<feature type="domain" description="N-acetyltransferase" evidence="4">
    <location>
        <begin position="8"/>
        <end position="150"/>
    </location>
</feature>
<evidence type="ECO:0000313" key="6">
    <source>
        <dbReference type="Proteomes" id="UP000031449"/>
    </source>
</evidence>
<keyword evidence="1 3" id="KW-0808">Transferase</keyword>
<proteinExistence type="inferred from homology"/>
<dbReference type="InterPro" id="IPR017274">
    <property type="entry name" value="YlbP"/>
</dbReference>